<dbReference type="CDD" id="cd07984">
    <property type="entry name" value="LPLAT_LABLAT-like"/>
    <property type="match status" value="1"/>
</dbReference>
<accession>A0A363UMR3</accession>
<protein>
    <submittedName>
        <fullName evidence="7">Lipid A biosynthesis acyltransferase</fullName>
    </submittedName>
</protein>
<sequence>MARRSCLWDPPLQGCDRQHGVDLSRPAGEPYMGELLASMRLRPRRLARAGEKSVDSCPLPIAWIVGSLRKPRPQITLLESLHPRYWGAWLLLGFMWLLGHLPHAAQQRVGRWLGKLGYAVGGSRRKMANANIRACFPERSPEEQDALVRDTFIANSIGMVECTRSWFGDMTRYRRDLRIDGLELLQAGLDRGKGVLLYGGHFSILDFALPLVDAIHPVAYMYRPNRNKLLDRVIENRRAPYRHDAFSKRELHALIAYLQAGNLAWYAFDQDLGAKHSVFAPFFGVQTATLKTLGWLTRESGATPLFLSQWRDDHDGHYRLRFREIPDEFPSDDDVQNATILNAMMEEEIRRDPAQYLWLHRRFKTRPPGEASIY</sequence>
<dbReference type="PANTHER" id="PTHR30606">
    <property type="entry name" value="LIPID A BIOSYNTHESIS LAUROYL ACYLTRANSFERASE"/>
    <property type="match status" value="1"/>
</dbReference>
<comment type="caution">
    <text evidence="7">The sequence shown here is derived from an EMBL/GenBank/DDBJ whole genome shotgun (WGS) entry which is preliminary data.</text>
</comment>
<evidence type="ECO:0000256" key="2">
    <source>
        <dbReference type="ARBA" id="ARBA00022475"/>
    </source>
</evidence>
<dbReference type="GO" id="GO:0016746">
    <property type="term" value="F:acyltransferase activity"/>
    <property type="evidence" value="ECO:0007669"/>
    <property type="project" value="UniProtKB-KW"/>
</dbReference>
<comment type="subcellular location">
    <subcellularLocation>
        <location evidence="1">Cell inner membrane</location>
    </subcellularLocation>
</comment>
<gene>
    <name evidence="7" type="ORF">DEH80_07640</name>
</gene>
<evidence type="ECO:0000313" key="7">
    <source>
        <dbReference type="EMBL" id="PWN56674.1"/>
    </source>
</evidence>
<name>A0A363UMR3_9GAMM</name>
<dbReference type="Proteomes" id="UP000251800">
    <property type="component" value="Unassembled WGS sequence"/>
</dbReference>
<dbReference type="PANTHER" id="PTHR30606:SF9">
    <property type="entry name" value="LIPID A BIOSYNTHESIS LAUROYLTRANSFERASE"/>
    <property type="match status" value="1"/>
</dbReference>
<keyword evidence="5" id="KW-0472">Membrane</keyword>
<keyword evidence="6 7" id="KW-0012">Acyltransferase</keyword>
<evidence type="ECO:0000256" key="6">
    <source>
        <dbReference type="ARBA" id="ARBA00023315"/>
    </source>
</evidence>
<dbReference type="GO" id="GO:0009247">
    <property type="term" value="P:glycolipid biosynthetic process"/>
    <property type="evidence" value="ECO:0007669"/>
    <property type="project" value="UniProtKB-ARBA"/>
</dbReference>
<reference evidence="7 8" key="1">
    <citation type="submission" date="2018-05" db="EMBL/GenBank/DDBJ databases">
        <title>Abyssibacter profundi OUC007T gen. nov., sp. nov, a marine bacterium isolated from seawater of the Mariana Trench.</title>
        <authorList>
            <person name="Zhou S."/>
        </authorList>
    </citation>
    <scope>NUCLEOTIDE SEQUENCE [LARGE SCALE GENOMIC DNA]</scope>
    <source>
        <strain evidence="7 8">OUC007</strain>
    </source>
</reference>
<dbReference type="InterPro" id="IPR004960">
    <property type="entry name" value="LipA_acyltrans"/>
</dbReference>
<evidence type="ECO:0000256" key="1">
    <source>
        <dbReference type="ARBA" id="ARBA00004533"/>
    </source>
</evidence>
<evidence type="ECO:0000256" key="3">
    <source>
        <dbReference type="ARBA" id="ARBA00022519"/>
    </source>
</evidence>
<evidence type="ECO:0000256" key="4">
    <source>
        <dbReference type="ARBA" id="ARBA00022679"/>
    </source>
</evidence>
<dbReference type="AlphaFoldDB" id="A0A363UMR3"/>
<evidence type="ECO:0000256" key="5">
    <source>
        <dbReference type="ARBA" id="ARBA00023136"/>
    </source>
</evidence>
<evidence type="ECO:0000313" key="8">
    <source>
        <dbReference type="Proteomes" id="UP000251800"/>
    </source>
</evidence>
<keyword evidence="8" id="KW-1185">Reference proteome</keyword>
<keyword evidence="2" id="KW-1003">Cell membrane</keyword>
<dbReference type="GO" id="GO:0005886">
    <property type="term" value="C:plasma membrane"/>
    <property type="evidence" value="ECO:0007669"/>
    <property type="project" value="UniProtKB-SubCell"/>
</dbReference>
<dbReference type="EMBL" id="QEQK01000005">
    <property type="protein sequence ID" value="PWN56674.1"/>
    <property type="molecule type" value="Genomic_DNA"/>
</dbReference>
<organism evidence="7 8">
    <name type="scientific">Abyssibacter profundi</name>
    <dbReference type="NCBI Taxonomy" id="2182787"/>
    <lineage>
        <taxon>Bacteria</taxon>
        <taxon>Pseudomonadati</taxon>
        <taxon>Pseudomonadota</taxon>
        <taxon>Gammaproteobacteria</taxon>
        <taxon>Chromatiales</taxon>
        <taxon>Oceanococcaceae</taxon>
        <taxon>Abyssibacter</taxon>
    </lineage>
</organism>
<keyword evidence="4 7" id="KW-0808">Transferase</keyword>
<proteinExistence type="predicted"/>
<dbReference type="Pfam" id="PF03279">
    <property type="entry name" value="Lip_A_acyltrans"/>
    <property type="match status" value="1"/>
</dbReference>
<keyword evidence="3" id="KW-0997">Cell inner membrane</keyword>